<gene>
    <name evidence="2" type="ORF">GCM10009539_79050</name>
</gene>
<accession>A0ABP3EWL1</accession>
<comment type="caution">
    <text evidence="2">The sequence shown here is derived from an EMBL/GenBank/DDBJ whole genome shotgun (WGS) entry which is preliminary data.</text>
</comment>
<feature type="compositionally biased region" description="Basic and acidic residues" evidence="1">
    <location>
        <begin position="1"/>
        <end position="11"/>
    </location>
</feature>
<keyword evidence="3" id="KW-1185">Reference proteome</keyword>
<name>A0ABP3EWL1_9ACTN</name>
<sequence length="116" mass="11962">MDHSSTDRQAPDENVPDRNPVADPLDPAARVRVGDLPPTMPAEARTGCDEKPAPEDYPASGEGGVPAGTAPEVEPALGTSESMAPVDGVHTPDVGPGGEQFDTDSPPLTQRPEAAR</sequence>
<dbReference type="RefSeq" id="WP_344654092.1">
    <property type="nucleotide sequence ID" value="NZ_BAAAGX010000042.1"/>
</dbReference>
<protein>
    <submittedName>
        <fullName evidence="2">Uncharacterized protein</fullName>
    </submittedName>
</protein>
<organism evidence="2 3">
    <name type="scientific">Cryptosporangium japonicum</name>
    <dbReference type="NCBI Taxonomy" id="80872"/>
    <lineage>
        <taxon>Bacteria</taxon>
        <taxon>Bacillati</taxon>
        <taxon>Actinomycetota</taxon>
        <taxon>Actinomycetes</taxon>
        <taxon>Cryptosporangiales</taxon>
        <taxon>Cryptosporangiaceae</taxon>
        <taxon>Cryptosporangium</taxon>
    </lineage>
</organism>
<proteinExistence type="predicted"/>
<evidence type="ECO:0000313" key="3">
    <source>
        <dbReference type="Proteomes" id="UP001500967"/>
    </source>
</evidence>
<dbReference type="EMBL" id="BAAAGX010000042">
    <property type="protein sequence ID" value="GAA0279377.1"/>
    <property type="molecule type" value="Genomic_DNA"/>
</dbReference>
<dbReference type="Proteomes" id="UP001500967">
    <property type="component" value="Unassembled WGS sequence"/>
</dbReference>
<evidence type="ECO:0000313" key="2">
    <source>
        <dbReference type="EMBL" id="GAA0279377.1"/>
    </source>
</evidence>
<reference evidence="3" key="1">
    <citation type="journal article" date="2019" name="Int. J. Syst. Evol. Microbiol.">
        <title>The Global Catalogue of Microorganisms (GCM) 10K type strain sequencing project: providing services to taxonomists for standard genome sequencing and annotation.</title>
        <authorList>
            <consortium name="The Broad Institute Genomics Platform"/>
            <consortium name="The Broad Institute Genome Sequencing Center for Infectious Disease"/>
            <person name="Wu L."/>
            <person name="Ma J."/>
        </authorList>
    </citation>
    <scope>NUCLEOTIDE SEQUENCE [LARGE SCALE GENOMIC DNA]</scope>
    <source>
        <strain evidence="3">JCM 10425</strain>
    </source>
</reference>
<feature type="region of interest" description="Disordered" evidence="1">
    <location>
        <begin position="1"/>
        <end position="116"/>
    </location>
</feature>
<evidence type="ECO:0000256" key="1">
    <source>
        <dbReference type="SAM" id="MobiDB-lite"/>
    </source>
</evidence>